<dbReference type="InterPro" id="IPR045063">
    <property type="entry name" value="Dynamin_N"/>
</dbReference>
<comment type="caution">
    <text evidence="3">The sequence shown here is derived from an EMBL/GenBank/DDBJ whole genome shotgun (WGS) entry which is preliminary data.</text>
</comment>
<protein>
    <submittedName>
        <fullName evidence="3">Isoniazid inductible gene protein IniC</fullName>
    </submittedName>
</protein>
<name>A0ABQ2E0Q8_9ACTN</name>
<accession>A0ABQ2E0Q8</accession>
<evidence type="ECO:0000313" key="4">
    <source>
        <dbReference type="Proteomes" id="UP000660265"/>
    </source>
</evidence>
<dbReference type="Gene3D" id="3.40.50.300">
    <property type="entry name" value="P-loop containing nucleotide triphosphate hydrolases"/>
    <property type="match status" value="1"/>
</dbReference>
<sequence>MDPGRVYAAFDRADAALSAADGEPVADVRRLLAESRDRLKARMRIALVGRISSGKSTLVNALLGAAPAPTHALELTFNVCRFRHADPAGLIVHHKDGAPPAAYPLEEMERLAVRARARDPELQALLRRIDHLEIGHPSPQLLAHDLIDTPGLDSTYGEDSANALRWLGRSGDEVHAASVRHAARADALVAVFDRGLSGEFAALLGDFAGTGFDTAGPVTTVGALTKVEHYWPLAPDPLAEGRRVAEFLMESAGARRLLFELRPVAGLLGSAASTFTEEDHADLVTLSRLDQDALARHVRRGPHFAGRELPDVPVPAARRAGLLARFGAYGIVTACCLVREDAEDIGALRAELLERSGVQDFRRLLLDHFGNRAEVIKVNRVVQQARSLTGRLPAGLRPALSDLTALEFREHAFLELAVLRDHYAGRLTLGARETEELLRVTGEHGTSPAARLGLPEGTGAGALAEGAGAGVGRWARADALGEHSGASRGAVRVIRRSYELLLHRVTASGTSEAVEPSVEASVEASGVSEALDASEEGIGAGHG</sequence>
<dbReference type="SUPFAM" id="SSF52540">
    <property type="entry name" value="P-loop containing nucleoside triphosphate hydrolases"/>
    <property type="match status" value="1"/>
</dbReference>
<evidence type="ECO:0000256" key="1">
    <source>
        <dbReference type="SAM" id="MobiDB-lite"/>
    </source>
</evidence>
<dbReference type="RefSeq" id="WP_189106638.1">
    <property type="nucleotide sequence ID" value="NZ_BMMV01000004.1"/>
</dbReference>
<dbReference type="Proteomes" id="UP000660265">
    <property type="component" value="Unassembled WGS sequence"/>
</dbReference>
<feature type="domain" description="Dynamin N-terminal" evidence="2">
    <location>
        <begin position="45"/>
        <end position="192"/>
    </location>
</feature>
<reference evidence="4" key="1">
    <citation type="journal article" date="2019" name="Int. J. Syst. Evol. Microbiol.">
        <title>The Global Catalogue of Microorganisms (GCM) 10K type strain sequencing project: providing services to taxonomists for standard genome sequencing and annotation.</title>
        <authorList>
            <consortium name="The Broad Institute Genomics Platform"/>
            <consortium name="The Broad Institute Genome Sequencing Center for Infectious Disease"/>
            <person name="Wu L."/>
            <person name="Ma J."/>
        </authorList>
    </citation>
    <scope>NUCLEOTIDE SEQUENCE [LARGE SCALE GENOMIC DNA]</scope>
    <source>
        <strain evidence="4">CGMCC 4.7275</strain>
    </source>
</reference>
<evidence type="ECO:0000313" key="3">
    <source>
        <dbReference type="EMBL" id="GGJ85295.1"/>
    </source>
</evidence>
<evidence type="ECO:0000259" key="2">
    <source>
        <dbReference type="Pfam" id="PF00350"/>
    </source>
</evidence>
<gene>
    <name evidence="3" type="ORF">GCM10011583_16180</name>
</gene>
<dbReference type="EMBL" id="BMMV01000004">
    <property type="protein sequence ID" value="GGJ85295.1"/>
    <property type="molecule type" value="Genomic_DNA"/>
</dbReference>
<keyword evidence="4" id="KW-1185">Reference proteome</keyword>
<dbReference type="Pfam" id="PF00350">
    <property type="entry name" value="Dynamin_N"/>
    <property type="match status" value="1"/>
</dbReference>
<organism evidence="3 4">
    <name type="scientific">Streptomyces camponoticapitis</name>
    <dbReference type="NCBI Taxonomy" id="1616125"/>
    <lineage>
        <taxon>Bacteria</taxon>
        <taxon>Bacillati</taxon>
        <taxon>Actinomycetota</taxon>
        <taxon>Actinomycetes</taxon>
        <taxon>Kitasatosporales</taxon>
        <taxon>Streptomycetaceae</taxon>
        <taxon>Streptomyces</taxon>
    </lineage>
</organism>
<proteinExistence type="predicted"/>
<feature type="region of interest" description="Disordered" evidence="1">
    <location>
        <begin position="524"/>
        <end position="543"/>
    </location>
</feature>
<dbReference type="InterPro" id="IPR027417">
    <property type="entry name" value="P-loop_NTPase"/>
</dbReference>